<feature type="transmembrane region" description="Helical" evidence="1">
    <location>
        <begin position="63"/>
        <end position="83"/>
    </location>
</feature>
<reference evidence="2 3" key="1">
    <citation type="submission" date="2019-08" db="EMBL/GenBank/DDBJ databases">
        <authorList>
            <person name="Alioto T."/>
            <person name="Alioto T."/>
            <person name="Gomez Garrido J."/>
        </authorList>
    </citation>
    <scope>NUCLEOTIDE SEQUENCE [LARGE SCALE GENOMIC DNA]</scope>
</reference>
<dbReference type="PROSITE" id="PS51257">
    <property type="entry name" value="PROKAR_LIPOPROTEIN"/>
    <property type="match status" value="1"/>
</dbReference>
<sequence length="134" mass="13526">MSKEDLRFFGLTSVIGALTGCILSFTTLQPSAAGGGVGLAPIAVMYIRSVLNEGVPRNKKIQIELGIAAITAIAVGVTIGAVADSNMSNTWLATLVGTIIGTTATVAGDTISSIAGSVLKDPESESLSISPSFV</sequence>
<keyword evidence="1" id="KW-0472">Membrane</keyword>
<keyword evidence="1" id="KW-1133">Transmembrane helix</keyword>
<organism evidence="2 3">
    <name type="scientific">Cinara cedri</name>
    <dbReference type="NCBI Taxonomy" id="506608"/>
    <lineage>
        <taxon>Eukaryota</taxon>
        <taxon>Metazoa</taxon>
        <taxon>Ecdysozoa</taxon>
        <taxon>Arthropoda</taxon>
        <taxon>Hexapoda</taxon>
        <taxon>Insecta</taxon>
        <taxon>Pterygota</taxon>
        <taxon>Neoptera</taxon>
        <taxon>Paraneoptera</taxon>
        <taxon>Hemiptera</taxon>
        <taxon>Sternorrhyncha</taxon>
        <taxon>Aphidomorpha</taxon>
        <taxon>Aphidoidea</taxon>
        <taxon>Aphididae</taxon>
        <taxon>Lachninae</taxon>
        <taxon>Cinara</taxon>
    </lineage>
</organism>
<name>A0A5E4N0W6_9HEMI</name>
<dbReference type="Proteomes" id="UP000325440">
    <property type="component" value="Unassembled WGS sequence"/>
</dbReference>
<proteinExistence type="predicted"/>
<evidence type="ECO:0000313" key="2">
    <source>
        <dbReference type="EMBL" id="VVC35304.1"/>
    </source>
</evidence>
<keyword evidence="1" id="KW-0812">Transmembrane</keyword>
<dbReference type="EMBL" id="CABPRJ010001406">
    <property type="protein sequence ID" value="VVC35304.1"/>
    <property type="molecule type" value="Genomic_DNA"/>
</dbReference>
<protein>
    <submittedName>
        <fullName evidence="2">Uncharacterized protein</fullName>
    </submittedName>
</protein>
<keyword evidence="3" id="KW-1185">Reference proteome</keyword>
<feature type="transmembrane region" description="Helical" evidence="1">
    <location>
        <begin position="89"/>
        <end position="107"/>
    </location>
</feature>
<feature type="transmembrane region" description="Helical" evidence="1">
    <location>
        <begin position="7"/>
        <end position="26"/>
    </location>
</feature>
<gene>
    <name evidence="2" type="ORF">CINCED_3A011241</name>
</gene>
<accession>A0A5E4N0W6</accession>
<dbReference type="AlphaFoldDB" id="A0A5E4N0W6"/>
<evidence type="ECO:0000256" key="1">
    <source>
        <dbReference type="SAM" id="Phobius"/>
    </source>
</evidence>
<evidence type="ECO:0000313" key="3">
    <source>
        <dbReference type="Proteomes" id="UP000325440"/>
    </source>
</evidence>